<dbReference type="EMBL" id="REFZ01000005">
    <property type="protein sequence ID" value="RQH00827.1"/>
    <property type="molecule type" value="Genomic_DNA"/>
</dbReference>
<feature type="region of interest" description="Disordered" evidence="1">
    <location>
        <begin position="65"/>
        <end position="197"/>
    </location>
</feature>
<proteinExistence type="predicted"/>
<evidence type="ECO:0000256" key="2">
    <source>
        <dbReference type="SAM" id="Phobius"/>
    </source>
</evidence>
<feature type="compositionally biased region" description="Acidic residues" evidence="1">
    <location>
        <begin position="170"/>
        <end position="193"/>
    </location>
</feature>
<evidence type="ECO:0000256" key="1">
    <source>
        <dbReference type="SAM" id="MobiDB-lite"/>
    </source>
</evidence>
<accession>A0A3N6N064</accession>
<reference evidence="3 4" key="1">
    <citation type="submission" date="2018-10" db="EMBL/GenBank/DDBJ databases">
        <title>Natrarchaeobius chitinivorans gen. nov., sp. nov., and Natrarchaeobius haloalkaliphilus sp. nov., alkaliphilic, chitin-utilizing haloarchaea from hypersaline alkaline lakes.</title>
        <authorList>
            <person name="Sorokin D.Y."/>
            <person name="Elcheninov A.G."/>
            <person name="Kostrikina N.A."/>
            <person name="Bale N.J."/>
            <person name="Sinninghe Damste J.S."/>
            <person name="Khijniak T.V."/>
            <person name="Kublanov I.V."/>
            <person name="Toshchakov S.V."/>
        </authorList>
    </citation>
    <scope>NUCLEOTIDE SEQUENCE [LARGE SCALE GENOMIC DNA]</scope>
    <source>
        <strain evidence="3 4">AArcht7</strain>
    </source>
</reference>
<dbReference type="AlphaFoldDB" id="A0A3N6N064"/>
<dbReference type="OrthoDB" id="320255at2157"/>
<name>A0A3N6N064_NATCH</name>
<evidence type="ECO:0000313" key="3">
    <source>
        <dbReference type="EMBL" id="RQH00827.1"/>
    </source>
</evidence>
<dbReference type="InterPro" id="IPR015943">
    <property type="entry name" value="WD40/YVTN_repeat-like_dom_sf"/>
</dbReference>
<dbReference type="SUPFAM" id="SSF101898">
    <property type="entry name" value="NHL repeat"/>
    <property type="match status" value="1"/>
</dbReference>
<keyword evidence="2" id="KW-0812">Transmembrane</keyword>
<dbReference type="Gene3D" id="2.130.10.10">
    <property type="entry name" value="YVTN repeat-like/Quinoprotein amine dehydrogenase"/>
    <property type="match status" value="1"/>
</dbReference>
<keyword evidence="4" id="KW-1185">Reference proteome</keyword>
<feature type="compositionally biased region" description="Basic and acidic residues" evidence="1">
    <location>
        <begin position="79"/>
        <end position="133"/>
    </location>
</feature>
<gene>
    <name evidence="3" type="ORF">EA472_09330</name>
</gene>
<comment type="caution">
    <text evidence="3">The sequence shown here is derived from an EMBL/GenBank/DDBJ whole genome shotgun (WGS) entry which is preliminary data.</text>
</comment>
<keyword evidence="2" id="KW-1133">Transmembrane helix</keyword>
<dbReference type="Proteomes" id="UP000281431">
    <property type="component" value="Unassembled WGS sequence"/>
</dbReference>
<keyword evidence="2" id="KW-0472">Membrane</keyword>
<protein>
    <submittedName>
        <fullName evidence="3">Uncharacterized protein</fullName>
    </submittedName>
</protein>
<feature type="transmembrane region" description="Helical" evidence="2">
    <location>
        <begin position="24"/>
        <end position="46"/>
    </location>
</feature>
<sequence>MSTRSARRSDDGFVPFFRRYTKTWVHAVATAGLTAFGTLTIVHRWFVVLALASYVVPPLALYVGGAGTPSGDVPADEGGESRRKRDEGERGREAERNRSQTAAREDSRNELERTTDRDATEREGARERGRSAAREPNGVGNVTGGDGADDGGGESASPTDGGGFSSEDGSSADEGGEAPTDDDAAVTEGDDSVNWEPIDAPVETTLTGAVVTESGAAYAVGGGGVVVSDDGTDSWSVVLEDGPAAAGDDLRGADATDDGAIVWVAGDGGALGRLDVDSGRHVDYTAPRDRTDNLLGVAVGGPAGDETVLLINGSGEVLRGRYRDGDLEWNEPVKPGGGSSLSGVVLAGGSTGYCCDTNDGAFRTDDGGESFERIGLEGANGTLTGVATDDEGTPLLCADDGVVHRFDGATWTPERVADAEPSGISSAPDRIAVCGTDGAVHERPSDGTEWERVDAAGGVSLRAVSLGRERGVAVGEAGAILERRRR</sequence>
<organism evidence="3 4">
    <name type="scientific">Natrarchaeobius chitinivorans</name>
    <dbReference type="NCBI Taxonomy" id="1679083"/>
    <lineage>
        <taxon>Archaea</taxon>
        <taxon>Methanobacteriati</taxon>
        <taxon>Methanobacteriota</taxon>
        <taxon>Stenosarchaea group</taxon>
        <taxon>Halobacteria</taxon>
        <taxon>Halobacteriales</taxon>
        <taxon>Natrialbaceae</taxon>
        <taxon>Natrarchaeobius</taxon>
    </lineage>
</organism>
<evidence type="ECO:0000313" key="4">
    <source>
        <dbReference type="Proteomes" id="UP000281431"/>
    </source>
</evidence>